<dbReference type="EnsemblPlants" id="AES86486">
    <property type="protein sequence ID" value="AES86486"/>
    <property type="gene ID" value="MTR_4g009010"/>
</dbReference>
<proteinExistence type="predicted"/>
<evidence type="ECO:0000313" key="1">
    <source>
        <dbReference type="EMBL" id="AES86486.1"/>
    </source>
</evidence>
<evidence type="ECO:0000313" key="4">
    <source>
        <dbReference type="Proteomes" id="UP000002051"/>
    </source>
</evidence>
<reference evidence="3" key="3">
    <citation type="submission" date="2015-04" db="UniProtKB">
        <authorList>
            <consortium name="EnsemblPlants"/>
        </authorList>
    </citation>
    <scope>IDENTIFICATION</scope>
    <source>
        <strain evidence="3">cv. Jemalong A17</strain>
    </source>
</reference>
<keyword evidence="4" id="KW-1185">Reference proteome</keyword>
<reference evidence="2" key="4">
    <citation type="journal article" date="2018" name="Nat. Plants">
        <title>Whole-genome landscape of Medicago truncatula symbiotic genes.</title>
        <authorList>
            <person name="Pecrix Y."/>
            <person name="Gamas P."/>
            <person name="Carrere S."/>
        </authorList>
    </citation>
    <scope>NUCLEOTIDE SEQUENCE</scope>
    <source>
        <tissue evidence="2">Leaves</tissue>
    </source>
</reference>
<dbReference type="AlphaFoldDB" id="G7JFM7"/>
<dbReference type="EMBL" id="PSQE01000004">
    <property type="protein sequence ID" value="RHN58460.1"/>
    <property type="molecule type" value="Genomic_DNA"/>
</dbReference>
<accession>G7JFM7</accession>
<protein>
    <submittedName>
        <fullName evidence="1 3">Uncharacterized protein</fullName>
    </submittedName>
</protein>
<dbReference type="Proteomes" id="UP000002051">
    <property type="component" value="Chromosome 4"/>
</dbReference>
<organism evidence="1 4">
    <name type="scientific">Medicago truncatula</name>
    <name type="common">Barrel medic</name>
    <name type="synonym">Medicago tribuloides</name>
    <dbReference type="NCBI Taxonomy" id="3880"/>
    <lineage>
        <taxon>Eukaryota</taxon>
        <taxon>Viridiplantae</taxon>
        <taxon>Streptophyta</taxon>
        <taxon>Embryophyta</taxon>
        <taxon>Tracheophyta</taxon>
        <taxon>Spermatophyta</taxon>
        <taxon>Magnoliopsida</taxon>
        <taxon>eudicotyledons</taxon>
        <taxon>Gunneridae</taxon>
        <taxon>Pentapetalae</taxon>
        <taxon>rosids</taxon>
        <taxon>fabids</taxon>
        <taxon>Fabales</taxon>
        <taxon>Fabaceae</taxon>
        <taxon>Papilionoideae</taxon>
        <taxon>50 kb inversion clade</taxon>
        <taxon>NPAAA clade</taxon>
        <taxon>Hologalegina</taxon>
        <taxon>IRL clade</taxon>
        <taxon>Trifolieae</taxon>
        <taxon>Medicago</taxon>
    </lineage>
</organism>
<dbReference type="EMBL" id="CM001220">
    <property type="protein sequence ID" value="AES86486.1"/>
    <property type="molecule type" value="Genomic_DNA"/>
</dbReference>
<name>G7JFM7_MEDTR</name>
<evidence type="ECO:0000313" key="3">
    <source>
        <dbReference type="EnsemblPlants" id="AES86486"/>
    </source>
</evidence>
<evidence type="ECO:0000313" key="2">
    <source>
        <dbReference type="EMBL" id="RHN58460.1"/>
    </source>
</evidence>
<reference evidence="1 4" key="1">
    <citation type="journal article" date="2011" name="Nature">
        <title>The Medicago genome provides insight into the evolution of rhizobial symbioses.</title>
        <authorList>
            <person name="Young N.D."/>
            <person name="Debelle F."/>
            <person name="Oldroyd G.E."/>
            <person name="Geurts R."/>
            <person name="Cannon S.B."/>
            <person name="Udvardi M.K."/>
            <person name="Benedito V.A."/>
            <person name="Mayer K.F."/>
            <person name="Gouzy J."/>
            <person name="Schoof H."/>
            <person name="Van de Peer Y."/>
            <person name="Proost S."/>
            <person name="Cook D.R."/>
            <person name="Meyers B.C."/>
            <person name="Spannagl M."/>
            <person name="Cheung F."/>
            <person name="De Mita S."/>
            <person name="Krishnakumar V."/>
            <person name="Gundlach H."/>
            <person name="Zhou S."/>
            <person name="Mudge J."/>
            <person name="Bharti A.K."/>
            <person name="Murray J.D."/>
            <person name="Naoumkina M.A."/>
            <person name="Rosen B."/>
            <person name="Silverstein K.A."/>
            <person name="Tang H."/>
            <person name="Rombauts S."/>
            <person name="Zhao P.X."/>
            <person name="Zhou P."/>
            <person name="Barbe V."/>
            <person name="Bardou P."/>
            <person name="Bechner M."/>
            <person name="Bellec A."/>
            <person name="Berger A."/>
            <person name="Berges H."/>
            <person name="Bidwell S."/>
            <person name="Bisseling T."/>
            <person name="Choisne N."/>
            <person name="Couloux A."/>
            <person name="Denny R."/>
            <person name="Deshpande S."/>
            <person name="Dai X."/>
            <person name="Doyle J.J."/>
            <person name="Dudez A.M."/>
            <person name="Farmer A.D."/>
            <person name="Fouteau S."/>
            <person name="Franken C."/>
            <person name="Gibelin C."/>
            <person name="Gish J."/>
            <person name="Goldstein S."/>
            <person name="Gonzalez A.J."/>
            <person name="Green P.J."/>
            <person name="Hallab A."/>
            <person name="Hartog M."/>
            <person name="Hua A."/>
            <person name="Humphray S.J."/>
            <person name="Jeong D.H."/>
            <person name="Jing Y."/>
            <person name="Jocker A."/>
            <person name="Kenton S.M."/>
            <person name="Kim D.J."/>
            <person name="Klee K."/>
            <person name="Lai H."/>
            <person name="Lang C."/>
            <person name="Lin S."/>
            <person name="Macmil S.L."/>
            <person name="Magdelenat G."/>
            <person name="Matthews L."/>
            <person name="McCorrison J."/>
            <person name="Monaghan E.L."/>
            <person name="Mun J.H."/>
            <person name="Najar F.Z."/>
            <person name="Nicholson C."/>
            <person name="Noirot C."/>
            <person name="O'Bleness M."/>
            <person name="Paule C.R."/>
            <person name="Poulain J."/>
            <person name="Prion F."/>
            <person name="Qin B."/>
            <person name="Qu C."/>
            <person name="Retzel E.F."/>
            <person name="Riddle C."/>
            <person name="Sallet E."/>
            <person name="Samain S."/>
            <person name="Samson N."/>
            <person name="Sanders I."/>
            <person name="Saurat O."/>
            <person name="Scarpelli C."/>
            <person name="Schiex T."/>
            <person name="Segurens B."/>
            <person name="Severin A.J."/>
            <person name="Sherrier D.J."/>
            <person name="Shi R."/>
            <person name="Sims S."/>
            <person name="Singer S.R."/>
            <person name="Sinharoy S."/>
            <person name="Sterck L."/>
            <person name="Viollet A."/>
            <person name="Wang B.B."/>
            <person name="Wang K."/>
            <person name="Wang M."/>
            <person name="Wang X."/>
            <person name="Warfsmann J."/>
            <person name="Weissenbach J."/>
            <person name="White D.D."/>
            <person name="White J.D."/>
            <person name="Wiley G.B."/>
            <person name="Wincker P."/>
            <person name="Xing Y."/>
            <person name="Yang L."/>
            <person name="Yao Z."/>
            <person name="Ying F."/>
            <person name="Zhai J."/>
            <person name="Zhou L."/>
            <person name="Zuber A."/>
            <person name="Denarie J."/>
            <person name="Dixon R.A."/>
            <person name="May G.D."/>
            <person name="Schwartz D.C."/>
            <person name="Rogers J."/>
            <person name="Quetier F."/>
            <person name="Town C.D."/>
            <person name="Roe B.A."/>
        </authorList>
    </citation>
    <scope>NUCLEOTIDE SEQUENCE [LARGE SCALE GENOMIC DNA]</scope>
    <source>
        <strain evidence="1">A17</strain>
        <strain evidence="3 4">cv. Jemalong A17</strain>
    </source>
</reference>
<dbReference type="Proteomes" id="UP000265566">
    <property type="component" value="Chromosome 4"/>
</dbReference>
<gene>
    <name evidence="1" type="ordered locus">MTR_4g009010</name>
    <name evidence="2" type="ORF">MtrunA17_Chr4g0002691</name>
</gene>
<dbReference type="HOGENOM" id="CLU_068558_2_0_1"/>
<reference evidence="1 4" key="2">
    <citation type="journal article" date="2014" name="BMC Genomics">
        <title>An improved genome release (version Mt4.0) for the model legume Medicago truncatula.</title>
        <authorList>
            <person name="Tang H."/>
            <person name="Krishnakumar V."/>
            <person name="Bidwell S."/>
            <person name="Rosen B."/>
            <person name="Chan A."/>
            <person name="Zhou S."/>
            <person name="Gentzbittel L."/>
            <person name="Childs K.L."/>
            <person name="Yandell M."/>
            <person name="Gundlach H."/>
            <person name="Mayer K.F."/>
            <person name="Schwartz D.C."/>
            <person name="Town C.D."/>
        </authorList>
    </citation>
    <scope>GENOME REANNOTATION</scope>
    <source>
        <strain evidence="3 4">cv. Jemalong A17</strain>
    </source>
</reference>
<sequence length="164" mass="18811">MTAPAVQLSDECWANVIEFLIDDDDNNSLKVLSLISKQLLSLTNCHKFSLSISNQTLPYLPRLFQRFPNIACLNLTRFRGNLNHLNRLLLLISTFRLHLKLLNLSNQSTFPAKGLRALSKEIKITMFTPLTCSNFDHSLHKNDLVVSHDYNDFPPLKRLTYNTP</sequence>
<dbReference type="PaxDb" id="3880-AES86486"/>
<dbReference type="Gramene" id="rna20377">
    <property type="protein sequence ID" value="RHN58460.1"/>
    <property type="gene ID" value="gene20377"/>
</dbReference>